<accession>A0A809RWF3</accession>
<organism evidence="1 2">
    <name type="scientific">Candidatus Desulfobacillus denitrificans</name>
    <dbReference type="NCBI Taxonomy" id="2608985"/>
    <lineage>
        <taxon>Bacteria</taxon>
        <taxon>Pseudomonadati</taxon>
        <taxon>Pseudomonadota</taxon>
        <taxon>Betaproteobacteria</taxon>
        <taxon>Candidatus Desulfobacillus</taxon>
    </lineage>
</organism>
<dbReference type="AlphaFoldDB" id="A0A809RWF3"/>
<gene>
    <name evidence="1" type="ORF">DSYM_14060</name>
</gene>
<dbReference type="EMBL" id="AP021857">
    <property type="protein sequence ID" value="BBO20707.1"/>
    <property type="molecule type" value="Genomic_DNA"/>
</dbReference>
<dbReference type="InterPro" id="IPR011990">
    <property type="entry name" value="TPR-like_helical_dom_sf"/>
</dbReference>
<dbReference type="KEGG" id="ddz:DSYM_14060"/>
<evidence type="ECO:0000313" key="1">
    <source>
        <dbReference type="EMBL" id="BBO20707.1"/>
    </source>
</evidence>
<proteinExistence type="predicted"/>
<evidence type="ECO:0000313" key="2">
    <source>
        <dbReference type="Proteomes" id="UP000662914"/>
    </source>
</evidence>
<name>A0A809RWF3_9PROT</name>
<dbReference type="Gene3D" id="1.25.40.10">
    <property type="entry name" value="Tetratricopeptide repeat domain"/>
    <property type="match status" value="2"/>
</dbReference>
<sequence length="260" mass="28609">MAKGGWNAFPHADKAYVYDGAALKKHWQRLHRGDREPFPEDAQVQEAWRLYHRGEFQQACELGLSLGMPGHAVANKAATIYATYLEDNEKKKLALFEEAAARGEAQMAKMPKYPNAFYFHALALGRYSQGISVAKALAQGLGTRVRDALTAALKLDPDHADAHIALGAFHAEVINKVGAMVGGLTYGAKKEAAIEHYEKALRLNPDSAIARIEYANGLVMLFGEAKMRQAEKLYHEAAACKPADAMERLDVELAKSELEE</sequence>
<reference evidence="1" key="1">
    <citation type="journal article" name="DNA Res.">
        <title>The physiological potential of anammox bacteria as revealed by their core genome structure.</title>
        <authorList>
            <person name="Okubo T."/>
            <person name="Toyoda A."/>
            <person name="Fukuhara K."/>
            <person name="Uchiyama I."/>
            <person name="Harigaya Y."/>
            <person name="Kuroiwa M."/>
            <person name="Suzuki T."/>
            <person name="Murakami Y."/>
            <person name="Suwa Y."/>
            <person name="Takami H."/>
        </authorList>
    </citation>
    <scope>NUCLEOTIDE SEQUENCE</scope>
    <source>
        <strain evidence="1">317325-3</strain>
    </source>
</reference>
<dbReference type="SUPFAM" id="SSF48452">
    <property type="entry name" value="TPR-like"/>
    <property type="match status" value="1"/>
</dbReference>
<protein>
    <submittedName>
        <fullName evidence="1">Uncharacterized protein</fullName>
    </submittedName>
</protein>
<dbReference type="Proteomes" id="UP000662914">
    <property type="component" value="Chromosome"/>
</dbReference>